<dbReference type="SUPFAM" id="SSF52047">
    <property type="entry name" value="RNI-like"/>
    <property type="match status" value="1"/>
</dbReference>
<dbReference type="EMBL" id="JAPZBO010000008">
    <property type="protein sequence ID" value="KAJ5307804.1"/>
    <property type="molecule type" value="Genomic_DNA"/>
</dbReference>
<accession>A0A9W9GYF6</accession>
<organism evidence="1 2">
    <name type="scientific">Penicillium atrosanguineum</name>
    <dbReference type="NCBI Taxonomy" id="1132637"/>
    <lineage>
        <taxon>Eukaryota</taxon>
        <taxon>Fungi</taxon>
        <taxon>Dikarya</taxon>
        <taxon>Ascomycota</taxon>
        <taxon>Pezizomycotina</taxon>
        <taxon>Eurotiomycetes</taxon>
        <taxon>Eurotiomycetidae</taxon>
        <taxon>Eurotiales</taxon>
        <taxon>Aspergillaceae</taxon>
        <taxon>Penicillium</taxon>
    </lineage>
</organism>
<sequence length="391" mass="44091">MSSPSHSVFLPTEIVFLVAEFFDHIGEDDSSQESLNARQRAFYNFCLVSSQWYSVGVGFLYQRPSFPGGNGFTKFAHTLCPPRGIKRKANFGSMVKVLSLASLVHHSMNSLTARLLGQMKENLEVFIAPRVSFSVNSLPALSKCHNLLELNLSLVSGHVIPFHRLKKTISSLPKLGKLELPASMSLTHTDKSAGQWPPQLRSLKIGGTLDPRVMSTFEWPPSITELSIWKCTNLTAVVLYSVLENEQLRDRLESLDLDNTNEEMCTDQASDSLYWLPKLIYLKMPVDVTKDLLLLPPPEGLPSLPLRALELTRPYFDEEPLGFDLLDELLKAFTQNLPNLWALGISKKCVHLVKGREEELDEEIWKHIDEGDDDELEKLEDLGLYILNDNL</sequence>
<gene>
    <name evidence="1" type="ORF">N7476_008460</name>
</gene>
<dbReference type="Gene3D" id="3.80.10.10">
    <property type="entry name" value="Ribonuclease Inhibitor"/>
    <property type="match status" value="1"/>
</dbReference>
<dbReference type="InterPro" id="IPR032675">
    <property type="entry name" value="LRR_dom_sf"/>
</dbReference>
<keyword evidence="2" id="KW-1185">Reference proteome</keyword>
<dbReference type="AlphaFoldDB" id="A0A9W9GYF6"/>
<reference evidence="1" key="1">
    <citation type="submission" date="2022-12" db="EMBL/GenBank/DDBJ databases">
        <authorList>
            <person name="Petersen C."/>
        </authorList>
    </citation>
    <scope>NUCLEOTIDE SEQUENCE</scope>
    <source>
        <strain evidence="1">IBT 21472</strain>
    </source>
</reference>
<evidence type="ECO:0008006" key="3">
    <source>
        <dbReference type="Google" id="ProtNLM"/>
    </source>
</evidence>
<protein>
    <recommendedName>
        <fullName evidence="3">F-box domain-containing protein</fullName>
    </recommendedName>
</protein>
<reference evidence="1" key="2">
    <citation type="journal article" date="2023" name="IMA Fungus">
        <title>Comparative genomic study of the Penicillium genus elucidates a diverse pangenome and 15 lateral gene transfer events.</title>
        <authorList>
            <person name="Petersen C."/>
            <person name="Sorensen T."/>
            <person name="Nielsen M.R."/>
            <person name="Sondergaard T.E."/>
            <person name="Sorensen J.L."/>
            <person name="Fitzpatrick D.A."/>
            <person name="Frisvad J.C."/>
            <person name="Nielsen K.L."/>
        </authorList>
    </citation>
    <scope>NUCLEOTIDE SEQUENCE</scope>
    <source>
        <strain evidence="1">IBT 21472</strain>
    </source>
</reference>
<evidence type="ECO:0000313" key="1">
    <source>
        <dbReference type="EMBL" id="KAJ5307804.1"/>
    </source>
</evidence>
<proteinExistence type="predicted"/>
<comment type="caution">
    <text evidence="1">The sequence shown here is derived from an EMBL/GenBank/DDBJ whole genome shotgun (WGS) entry which is preliminary data.</text>
</comment>
<name>A0A9W9GYF6_9EURO</name>
<dbReference type="Proteomes" id="UP001147746">
    <property type="component" value="Unassembled WGS sequence"/>
</dbReference>
<evidence type="ECO:0000313" key="2">
    <source>
        <dbReference type="Proteomes" id="UP001147746"/>
    </source>
</evidence>
<dbReference type="OrthoDB" id="2125396at2759"/>